<dbReference type="Pfam" id="PF07833">
    <property type="entry name" value="Cu_amine_oxidN1"/>
    <property type="match status" value="1"/>
</dbReference>
<feature type="domain" description="Copper amine oxidase-like N-terminal" evidence="3">
    <location>
        <begin position="45"/>
        <end position="81"/>
    </location>
</feature>
<dbReference type="EMBL" id="FTNK01000018">
    <property type="protein sequence ID" value="SIR55439.1"/>
    <property type="molecule type" value="Genomic_DNA"/>
</dbReference>
<evidence type="ECO:0000313" key="4">
    <source>
        <dbReference type="EMBL" id="SIR55439.1"/>
    </source>
</evidence>
<keyword evidence="1" id="KW-0812">Transmembrane</keyword>
<feature type="signal peptide" evidence="2">
    <location>
        <begin position="1"/>
        <end position="34"/>
    </location>
</feature>
<dbReference type="InterPro" id="IPR036582">
    <property type="entry name" value="Mao_N_sf"/>
</dbReference>
<reference evidence="4 5" key="1">
    <citation type="submission" date="2017-01" db="EMBL/GenBank/DDBJ databases">
        <authorList>
            <person name="Varghese N."/>
            <person name="Submissions S."/>
        </authorList>
    </citation>
    <scope>NUCLEOTIDE SEQUENCE [LARGE SCALE GENOMIC DNA]</scope>
    <source>
        <strain evidence="4 5">ATCC 23464</strain>
    </source>
</reference>
<keyword evidence="1" id="KW-1133">Transmembrane helix</keyword>
<keyword evidence="2" id="KW-0732">Signal</keyword>
<evidence type="ECO:0000313" key="5">
    <source>
        <dbReference type="Proteomes" id="UP000186666"/>
    </source>
</evidence>
<protein>
    <submittedName>
        <fullName evidence="4">Copper amine oxidase N-terminal domain-containing protein</fullName>
    </submittedName>
</protein>
<dbReference type="SUPFAM" id="SSF55383">
    <property type="entry name" value="Copper amine oxidase, domain N"/>
    <property type="match status" value="1"/>
</dbReference>
<evidence type="ECO:0000256" key="2">
    <source>
        <dbReference type="SAM" id="SignalP"/>
    </source>
</evidence>
<proteinExistence type="predicted"/>
<feature type="transmembrane region" description="Helical" evidence="1">
    <location>
        <begin position="63"/>
        <end position="82"/>
    </location>
</feature>
<feature type="chain" id="PRO_5045188138" evidence="2">
    <location>
        <begin position="35"/>
        <end position="88"/>
    </location>
</feature>
<evidence type="ECO:0000259" key="3">
    <source>
        <dbReference type="Pfam" id="PF07833"/>
    </source>
</evidence>
<dbReference type="InterPro" id="IPR012854">
    <property type="entry name" value="Cu_amine_oxidase-like_N"/>
</dbReference>
<name>A0ABY1KBJ6_9BACL</name>
<gene>
    <name evidence="4" type="ORF">SAMN05421578_11875</name>
</gene>
<evidence type="ECO:0000256" key="1">
    <source>
        <dbReference type="SAM" id="Phobius"/>
    </source>
</evidence>
<comment type="caution">
    <text evidence="4">The sequence shown here is derived from an EMBL/GenBank/DDBJ whole genome shotgun (WGS) entry which is preliminary data.</text>
</comment>
<dbReference type="Proteomes" id="UP000186666">
    <property type="component" value="Unassembled WGS sequence"/>
</dbReference>
<sequence>MEQYSHLRQCLRNVASLGLLLLVSMGSATSVVHADTTSQPFQITVDGAWIQGEGTSFQRNGTIMIPIRVVAEAIGATVSWILKSKRLL</sequence>
<accession>A0ABY1KBJ6</accession>
<keyword evidence="5" id="KW-1185">Reference proteome</keyword>
<keyword evidence="1" id="KW-0472">Membrane</keyword>
<organism evidence="4 5">
    <name type="scientific">Paenibacillus macquariensis</name>
    <dbReference type="NCBI Taxonomy" id="948756"/>
    <lineage>
        <taxon>Bacteria</taxon>
        <taxon>Bacillati</taxon>
        <taxon>Bacillota</taxon>
        <taxon>Bacilli</taxon>
        <taxon>Bacillales</taxon>
        <taxon>Paenibacillaceae</taxon>
        <taxon>Paenibacillus</taxon>
    </lineage>
</organism>